<evidence type="ECO:0000313" key="4">
    <source>
        <dbReference type="Proteomes" id="UP001213000"/>
    </source>
</evidence>
<evidence type="ECO:0000313" key="3">
    <source>
        <dbReference type="EMBL" id="KAJ3570040.1"/>
    </source>
</evidence>
<feature type="compositionally biased region" description="Low complexity" evidence="2">
    <location>
        <begin position="391"/>
        <end position="410"/>
    </location>
</feature>
<feature type="region of interest" description="Disordered" evidence="2">
    <location>
        <begin position="1"/>
        <end position="20"/>
    </location>
</feature>
<feature type="coiled-coil region" evidence="1">
    <location>
        <begin position="132"/>
        <end position="159"/>
    </location>
</feature>
<reference evidence="3" key="1">
    <citation type="submission" date="2022-07" db="EMBL/GenBank/DDBJ databases">
        <title>Genome Sequence of Leucocoprinus birnbaumii.</title>
        <authorList>
            <person name="Buettner E."/>
        </authorList>
    </citation>
    <scope>NUCLEOTIDE SEQUENCE</scope>
    <source>
        <strain evidence="3">VT141</strain>
    </source>
</reference>
<dbReference type="AlphaFoldDB" id="A0AAD5VUC0"/>
<gene>
    <name evidence="3" type="ORF">NP233_g4661</name>
</gene>
<feature type="compositionally biased region" description="Low complexity" evidence="2">
    <location>
        <begin position="898"/>
        <end position="907"/>
    </location>
</feature>
<feature type="region of interest" description="Disordered" evidence="2">
    <location>
        <begin position="332"/>
        <end position="420"/>
    </location>
</feature>
<dbReference type="EMBL" id="JANIEX010000257">
    <property type="protein sequence ID" value="KAJ3570040.1"/>
    <property type="molecule type" value="Genomic_DNA"/>
</dbReference>
<keyword evidence="1" id="KW-0175">Coiled coil</keyword>
<feature type="region of interest" description="Disordered" evidence="2">
    <location>
        <begin position="898"/>
        <end position="987"/>
    </location>
</feature>
<accession>A0AAD5VUC0</accession>
<evidence type="ECO:0000256" key="2">
    <source>
        <dbReference type="SAM" id="MobiDB-lite"/>
    </source>
</evidence>
<proteinExistence type="predicted"/>
<dbReference type="Proteomes" id="UP001213000">
    <property type="component" value="Unassembled WGS sequence"/>
</dbReference>
<evidence type="ECO:0000256" key="1">
    <source>
        <dbReference type="SAM" id="Coils"/>
    </source>
</evidence>
<feature type="compositionally biased region" description="Polar residues" evidence="2">
    <location>
        <begin position="909"/>
        <end position="918"/>
    </location>
</feature>
<feature type="compositionally biased region" description="Low complexity" evidence="2">
    <location>
        <begin position="936"/>
        <end position="973"/>
    </location>
</feature>
<feature type="coiled-coil region" evidence="1">
    <location>
        <begin position="291"/>
        <end position="332"/>
    </location>
</feature>
<organism evidence="3 4">
    <name type="scientific">Leucocoprinus birnbaumii</name>
    <dbReference type="NCBI Taxonomy" id="56174"/>
    <lineage>
        <taxon>Eukaryota</taxon>
        <taxon>Fungi</taxon>
        <taxon>Dikarya</taxon>
        <taxon>Basidiomycota</taxon>
        <taxon>Agaricomycotina</taxon>
        <taxon>Agaricomycetes</taxon>
        <taxon>Agaricomycetidae</taxon>
        <taxon>Agaricales</taxon>
        <taxon>Agaricineae</taxon>
        <taxon>Agaricaceae</taxon>
        <taxon>Leucocoprinus</taxon>
    </lineage>
</organism>
<name>A0AAD5VUC0_9AGAR</name>
<feature type="region of interest" description="Disordered" evidence="2">
    <location>
        <begin position="451"/>
        <end position="483"/>
    </location>
</feature>
<sequence>METQESTISRPPTPQSPLSSLYRASNTIDDLTLALSSFSRGGSPEPQVNLVCCCGIETCERLQAWHECKTRLESRLTLSAEVGQALLQRHEAYVRRHEVKCRIKPMMDLRQQNILSDDDDDEDDEDTKVFRQEQFDAQFAELLREKETLEKRLNQAIVNNEVTEVANKALLQELQDSRSTISRLTAHHARSIGWDSRLTAAFKERDDMQQERDSESHRARLAESRFAALKDKTIKLQTDVRRLQDALEEKRSHRLESSGSLLQDARTRLESLREAGNIDTMDGHEQITGMLESLVQDNETLKHDNAELQQLLSNTREDFATLQEEYEEYKANPPISRSGCNTPNSRHSHRQSMSSITLTRDFPVFTAARPRSRNLEIPSSDLIPPRSPTDSLSPPKSPPASSRYSPSRYSFEVDTPSDGQDIAWAGTEQRRPHRPLLLLSRSCGVQTEPCNQYPSSHLSTSPMPSLYPPLSPQDRSEASSFSETSSVQMSALIDRIASLLARITQTDPLSLTNRLKRQHLKGADVGHLSKNTINNILSDVNALRQQYRGLLEEDKAALPVTRKDLRGLFKFLRDAFLELAQLRTTLNEVILDPTLAPKISERALHPEREKAGDNDIAANSTPQSWIAPISRLFSPPRHELPPPPISTSTSSRNMRFVPKSGPALAASATTVNVEFSGGGRSTTNAIPGSPIVRSPPAEGTTALKDIFAGAPQLSTSTSTSTDTWVVVPPIPQARRMTSMMQLSEGAVVEVPTNDSSKFPIPDSTRTIGRRTILPVPEAEIPRAVDAIIDESRNQVAPLLQRTLRRRGLSDSSIHSNFVAHGQQDPQAADGSQPLVKNSISGVFKNAWSDGSLVFQALSKTVQNLTLGGSTGSGSEPYLARGAAAQKGYLTESGSSAVGASSAELGSSNGDGSSESTRPQVPRPTPLRRQAQLEPEASSSSPATGATGATSPSDTTESPAPSPSSATSPKPTNSRKAVPVSPRKGKLPDFTSWAAASFMMDPASGSGDPFLTRNVVGSYREHSFLQRLPHHDDEL</sequence>
<feature type="compositionally biased region" description="Polar residues" evidence="2">
    <location>
        <begin position="338"/>
        <end position="358"/>
    </location>
</feature>
<protein>
    <submittedName>
        <fullName evidence="3">Uncharacterized protein</fullName>
    </submittedName>
</protein>
<comment type="caution">
    <text evidence="3">The sequence shown here is derived from an EMBL/GenBank/DDBJ whole genome shotgun (WGS) entry which is preliminary data.</text>
</comment>
<keyword evidence="4" id="KW-1185">Reference proteome</keyword>